<evidence type="ECO:0008006" key="3">
    <source>
        <dbReference type="Google" id="ProtNLM"/>
    </source>
</evidence>
<dbReference type="AlphaFoldDB" id="A0A8J6XV59"/>
<evidence type="ECO:0000313" key="2">
    <source>
        <dbReference type="Proteomes" id="UP000648239"/>
    </source>
</evidence>
<evidence type="ECO:0000313" key="1">
    <source>
        <dbReference type="EMBL" id="MBD3869067.1"/>
    </source>
</evidence>
<sequence length="79" mass="8931">MLRYLLWAVLAFSLVRLVSRLFRPERAQSPPSAQAAEPGVLVQDSVCGTFVDRSRALTARDQTGEVRYFCSEACRRKAR</sequence>
<dbReference type="EMBL" id="JACXWD010000057">
    <property type="protein sequence ID" value="MBD3869067.1"/>
    <property type="molecule type" value="Genomic_DNA"/>
</dbReference>
<reference evidence="1 2" key="1">
    <citation type="submission" date="2020-08" db="EMBL/GenBank/DDBJ databases">
        <title>Acidobacteriota in marine sediments use diverse sulfur dissimilation pathways.</title>
        <authorList>
            <person name="Wasmund K."/>
        </authorList>
    </citation>
    <scope>NUCLEOTIDE SEQUENCE [LARGE SCALE GENOMIC DNA]</scope>
    <source>
        <strain evidence="1">MAG AM4</strain>
    </source>
</reference>
<organism evidence="1 2">
    <name type="scientific">Candidatus Polarisedimenticola svalbardensis</name>
    <dbReference type="NCBI Taxonomy" id="2886004"/>
    <lineage>
        <taxon>Bacteria</taxon>
        <taxon>Pseudomonadati</taxon>
        <taxon>Acidobacteriota</taxon>
        <taxon>Candidatus Polarisedimenticolia</taxon>
        <taxon>Candidatus Polarisedimenticolales</taxon>
        <taxon>Candidatus Polarisedimenticolaceae</taxon>
        <taxon>Candidatus Polarisedimenticola</taxon>
    </lineage>
</organism>
<name>A0A8J6XV59_9BACT</name>
<accession>A0A8J6XV59</accession>
<comment type="caution">
    <text evidence="1">The sequence shown here is derived from an EMBL/GenBank/DDBJ whole genome shotgun (WGS) entry which is preliminary data.</text>
</comment>
<dbReference type="Proteomes" id="UP000648239">
    <property type="component" value="Unassembled WGS sequence"/>
</dbReference>
<proteinExistence type="predicted"/>
<protein>
    <recommendedName>
        <fullName evidence="3">TRASH domain-containing protein</fullName>
    </recommendedName>
</protein>
<gene>
    <name evidence="1" type="ORF">IFK94_13165</name>
</gene>